<feature type="domain" description="Glyoxalase/fosfomycin resistance/dioxygenase" evidence="1">
    <location>
        <begin position="11"/>
        <end position="67"/>
    </location>
</feature>
<keyword evidence="3" id="KW-1185">Reference proteome</keyword>
<proteinExistence type="predicted"/>
<protein>
    <submittedName>
        <fullName evidence="2">VOC family protein</fullName>
    </submittedName>
</protein>
<dbReference type="Gene3D" id="3.10.180.10">
    <property type="entry name" value="2,3-Dihydroxybiphenyl 1,2-Dioxygenase, domain 1"/>
    <property type="match status" value="2"/>
</dbReference>
<dbReference type="Pfam" id="PF00903">
    <property type="entry name" value="Glyoxalase"/>
    <property type="match status" value="1"/>
</dbReference>
<dbReference type="RefSeq" id="WP_204119265.1">
    <property type="nucleotide sequence ID" value="NZ_BOLV01000013.1"/>
</dbReference>
<organism evidence="2 3">
    <name type="scientific">Lacticaseibacillus suilingensis</name>
    <dbReference type="NCBI Taxonomy" id="2799577"/>
    <lineage>
        <taxon>Bacteria</taxon>
        <taxon>Bacillati</taxon>
        <taxon>Bacillota</taxon>
        <taxon>Bacilli</taxon>
        <taxon>Lactobacillales</taxon>
        <taxon>Lactobacillaceae</taxon>
        <taxon>Lacticaseibacillus</taxon>
    </lineage>
</organism>
<accession>A0ABW4BKC6</accession>
<sequence>MARLILNPATRISYVALRVISMAKMVAWYQQVLGLAVLQASAKRTLLGVRTNRRVLVLLETGATQISTQVAGLTAFSLALPTRGALLKLAAGLPETVLPAQWFRSGFGLGVRLTDPEGTQVILEHDAGVQAIPPRGYDFANAQTQPMPAPKLTKAPPERLLPAGAAVGRLEVTTSQYIATIGHIETVLGFVRQQESGQRAYLTVGDNTHHIGIELVADAQARLRGPSDAGADYVSLVVPDVATLSLLRQNLTAKQWQNFDYNAEHQYLRVAGPNQLIMWFSVA</sequence>
<dbReference type="PANTHER" id="PTHR43279">
    <property type="entry name" value="CATECHOL-2,3-DIOXYGENASE"/>
    <property type="match status" value="1"/>
</dbReference>
<dbReference type="EMBL" id="JBHTOA010000034">
    <property type="protein sequence ID" value="MFD1399532.1"/>
    <property type="molecule type" value="Genomic_DNA"/>
</dbReference>
<evidence type="ECO:0000259" key="1">
    <source>
        <dbReference type="Pfam" id="PF00903"/>
    </source>
</evidence>
<evidence type="ECO:0000313" key="3">
    <source>
        <dbReference type="Proteomes" id="UP001597199"/>
    </source>
</evidence>
<dbReference type="InterPro" id="IPR004360">
    <property type="entry name" value="Glyas_Fos-R_dOase_dom"/>
</dbReference>
<name>A0ABW4BKC6_9LACO</name>
<evidence type="ECO:0000313" key="2">
    <source>
        <dbReference type="EMBL" id="MFD1399532.1"/>
    </source>
</evidence>
<comment type="caution">
    <text evidence="2">The sequence shown here is derived from an EMBL/GenBank/DDBJ whole genome shotgun (WGS) entry which is preliminary data.</text>
</comment>
<dbReference type="PANTHER" id="PTHR43279:SF1">
    <property type="entry name" value="CATECHOL-2,3-DIOXYGENASE"/>
    <property type="match status" value="1"/>
</dbReference>
<dbReference type="SUPFAM" id="SSF54593">
    <property type="entry name" value="Glyoxalase/Bleomycin resistance protein/Dihydroxybiphenyl dioxygenase"/>
    <property type="match status" value="1"/>
</dbReference>
<reference evidence="3" key="1">
    <citation type="journal article" date="2019" name="Int. J. Syst. Evol. Microbiol.">
        <title>The Global Catalogue of Microorganisms (GCM) 10K type strain sequencing project: providing services to taxonomists for standard genome sequencing and annotation.</title>
        <authorList>
            <consortium name="The Broad Institute Genomics Platform"/>
            <consortium name="The Broad Institute Genome Sequencing Center for Infectious Disease"/>
            <person name="Wu L."/>
            <person name="Ma J."/>
        </authorList>
    </citation>
    <scope>NUCLEOTIDE SEQUENCE [LARGE SCALE GENOMIC DNA]</scope>
    <source>
        <strain evidence="3">CCM 9110</strain>
    </source>
</reference>
<dbReference type="Proteomes" id="UP001597199">
    <property type="component" value="Unassembled WGS sequence"/>
</dbReference>
<dbReference type="InterPro" id="IPR029068">
    <property type="entry name" value="Glyas_Bleomycin-R_OHBP_Dase"/>
</dbReference>
<gene>
    <name evidence="2" type="ORF">ACFQ41_09465</name>
</gene>